<evidence type="ECO:0000256" key="4">
    <source>
        <dbReference type="ARBA" id="ARBA00022989"/>
    </source>
</evidence>
<dbReference type="InParanoid" id="H6BVI9"/>
<dbReference type="eggNOG" id="KOG3306">
    <property type="taxonomic scope" value="Eukaryota"/>
</dbReference>
<dbReference type="OMA" id="FTFGMPK"/>
<evidence type="ECO:0000256" key="5">
    <source>
        <dbReference type="ARBA" id="ARBA00023136"/>
    </source>
</evidence>
<evidence type="ECO:0000256" key="6">
    <source>
        <dbReference type="SAM" id="MobiDB-lite"/>
    </source>
</evidence>
<accession>H6BVI9</accession>
<dbReference type="GO" id="GO:0072546">
    <property type="term" value="C:EMC complex"/>
    <property type="evidence" value="ECO:0007669"/>
    <property type="project" value="TreeGrafter"/>
</dbReference>
<dbReference type="GeneID" id="20307843"/>
<evidence type="ECO:0000313" key="10">
    <source>
        <dbReference type="Proteomes" id="UP000007304"/>
    </source>
</evidence>
<feature type="compositionally biased region" description="Basic and acidic residues" evidence="6">
    <location>
        <begin position="239"/>
        <end position="249"/>
    </location>
</feature>
<dbReference type="RefSeq" id="XP_009155509.1">
    <property type="nucleotide sequence ID" value="XM_009157261.1"/>
</dbReference>
<dbReference type="AlphaFoldDB" id="H6BVI9"/>
<keyword evidence="4" id="KW-1133">Transmembrane helix</keyword>
<keyword evidence="3 7" id="KW-0732">Signal</keyword>
<feature type="chain" id="PRO_5003602867" evidence="7">
    <location>
        <begin position="22"/>
        <end position="249"/>
    </location>
</feature>
<dbReference type="GO" id="GO:0016874">
    <property type="term" value="F:ligase activity"/>
    <property type="evidence" value="ECO:0007669"/>
    <property type="project" value="UniProtKB-KW"/>
</dbReference>
<keyword evidence="9" id="KW-0436">Ligase</keyword>
<dbReference type="PANTHER" id="PTHR13605:SF4">
    <property type="entry name" value="ER MEMBRANE PROTEIN COMPLEX SUBUNIT 7"/>
    <property type="match status" value="1"/>
</dbReference>
<sequence length="249" mass="26882">MAVFFLYGIVAICQLLSLALAATLRVEIPSSNILPNPNTLPASTHATLTSGSGPPIKAIIRKGNYIEFPEINTVGSHLLDIYSRDYVFAPYRIDISPAPDSPGTLITGAWETYRGARWADRGVALVTAPTEKLTLNAKVLRTKNFYEQRQGFNPLSLLKNPMILLGLVALAFTFGMPKLMENMDPEMRAEYEEMQKKTAIGGLTRAMQSGGAGAGGPAENFDLAGFLAGSSKSSGADRTASEGIRERKR</sequence>
<feature type="signal peptide" evidence="7">
    <location>
        <begin position="1"/>
        <end position="21"/>
    </location>
</feature>
<evidence type="ECO:0000256" key="1">
    <source>
        <dbReference type="ARBA" id="ARBA00004167"/>
    </source>
</evidence>
<name>H6BVI9_EXODN</name>
<keyword evidence="5" id="KW-0472">Membrane</keyword>
<evidence type="ECO:0000256" key="3">
    <source>
        <dbReference type="ARBA" id="ARBA00022729"/>
    </source>
</evidence>
<dbReference type="EMBL" id="JH226132">
    <property type="protein sequence ID" value="EHY55048.1"/>
    <property type="molecule type" value="Genomic_DNA"/>
</dbReference>
<evidence type="ECO:0000256" key="2">
    <source>
        <dbReference type="ARBA" id="ARBA00022692"/>
    </source>
</evidence>
<organism evidence="9 10">
    <name type="scientific">Exophiala dermatitidis (strain ATCC 34100 / CBS 525.76 / NIH/UT8656)</name>
    <name type="common">Black yeast</name>
    <name type="synonym">Wangiella dermatitidis</name>
    <dbReference type="NCBI Taxonomy" id="858893"/>
    <lineage>
        <taxon>Eukaryota</taxon>
        <taxon>Fungi</taxon>
        <taxon>Dikarya</taxon>
        <taxon>Ascomycota</taxon>
        <taxon>Pezizomycotina</taxon>
        <taxon>Eurotiomycetes</taxon>
        <taxon>Chaetothyriomycetidae</taxon>
        <taxon>Chaetothyriales</taxon>
        <taxon>Herpotrichiellaceae</taxon>
        <taxon>Exophiala</taxon>
    </lineage>
</organism>
<proteinExistence type="predicted"/>
<evidence type="ECO:0000256" key="7">
    <source>
        <dbReference type="SAM" id="SignalP"/>
    </source>
</evidence>
<dbReference type="OrthoDB" id="27095at2759"/>
<dbReference type="Pfam" id="PF09430">
    <property type="entry name" value="EMC7_beta-sandw"/>
    <property type="match status" value="1"/>
</dbReference>
<keyword evidence="2" id="KW-0812">Transmembrane</keyword>
<keyword evidence="10" id="KW-1185">Reference proteome</keyword>
<dbReference type="InterPro" id="IPR019008">
    <property type="entry name" value="Beta_sandwich_EMC7"/>
</dbReference>
<comment type="subcellular location">
    <subcellularLocation>
        <location evidence="1">Membrane</location>
        <topology evidence="1">Single-pass membrane protein</topology>
    </subcellularLocation>
</comment>
<reference evidence="9" key="1">
    <citation type="submission" date="2011-07" db="EMBL/GenBank/DDBJ databases">
        <title>The Genome Sequence of Exophiala (Wangiella) dermatitidis NIH/UT8656.</title>
        <authorList>
            <consortium name="The Broad Institute Genome Sequencing Platform"/>
            <person name="Cuomo C."/>
            <person name="Wang Z."/>
            <person name="Hunicke-Smith S."/>
            <person name="Szanislo P.J."/>
            <person name="Earl A."/>
            <person name="Young S.K."/>
            <person name="Zeng Q."/>
            <person name="Gargeya S."/>
            <person name="Fitzgerald M."/>
            <person name="Haas B."/>
            <person name="Abouelleil A."/>
            <person name="Alvarado L."/>
            <person name="Arachchi H.M."/>
            <person name="Berlin A."/>
            <person name="Brown A."/>
            <person name="Chapman S.B."/>
            <person name="Chen Z."/>
            <person name="Dunbar C."/>
            <person name="Freedman E."/>
            <person name="Gearin G."/>
            <person name="Gellesch M."/>
            <person name="Goldberg J."/>
            <person name="Griggs A."/>
            <person name="Gujja S."/>
            <person name="Heiman D."/>
            <person name="Howarth C."/>
            <person name="Larson L."/>
            <person name="Lui A."/>
            <person name="MacDonald P.J.P."/>
            <person name="Montmayeur A."/>
            <person name="Murphy C."/>
            <person name="Neiman D."/>
            <person name="Pearson M."/>
            <person name="Priest M."/>
            <person name="Roberts A."/>
            <person name="Saif S."/>
            <person name="Shea T."/>
            <person name="Shenoy N."/>
            <person name="Sisk P."/>
            <person name="Stolte C."/>
            <person name="Sykes S."/>
            <person name="Wortman J."/>
            <person name="Nusbaum C."/>
            <person name="Birren B."/>
        </authorList>
    </citation>
    <scope>NUCLEOTIDE SEQUENCE</scope>
    <source>
        <strain evidence="9">NIH/UT8656</strain>
    </source>
</reference>
<dbReference type="InterPro" id="IPR039163">
    <property type="entry name" value="EMC7"/>
</dbReference>
<feature type="domain" description="ER membrane protein complex subunit 7 beta-sandwich" evidence="8">
    <location>
        <begin position="35"/>
        <end position="165"/>
    </location>
</feature>
<evidence type="ECO:0000313" key="9">
    <source>
        <dbReference type="EMBL" id="EHY55048.1"/>
    </source>
</evidence>
<protein>
    <submittedName>
        <fullName evidence="9">Long-chain fatty-acid-CoA ligase</fullName>
    </submittedName>
</protein>
<dbReference type="STRING" id="858893.H6BVI9"/>
<feature type="region of interest" description="Disordered" evidence="6">
    <location>
        <begin position="227"/>
        <end position="249"/>
    </location>
</feature>
<dbReference type="Proteomes" id="UP000007304">
    <property type="component" value="Unassembled WGS sequence"/>
</dbReference>
<evidence type="ECO:0000259" key="8">
    <source>
        <dbReference type="Pfam" id="PF09430"/>
    </source>
</evidence>
<dbReference type="VEuPathDB" id="FungiDB:HMPREF1120_03204"/>
<gene>
    <name evidence="9" type="ORF">HMPREF1120_03204</name>
</gene>
<dbReference type="HOGENOM" id="CLU_073620_0_0_1"/>
<dbReference type="PANTHER" id="PTHR13605">
    <property type="entry name" value="ER MEMBRANE PROTEIN COMPLEX SUBUNIT 7"/>
    <property type="match status" value="1"/>
</dbReference>